<dbReference type="Proteomes" id="UP001443914">
    <property type="component" value="Unassembled WGS sequence"/>
</dbReference>
<evidence type="ECO:0000256" key="1">
    <source>
        <dbReference type="ARBA" id="ARBA00004609"/>
    </source>
</evidence>
<dbReference type="Gene3D" id="1.10.110.10">
    <property type="entry name" value="Plant lipid-transfer and hydrophobic proteins"/>
    <property type="match status" value="1"/>
</dbReference>
<keyword evidence="4" id="KW-0336">GPI-anchor</keyword>
<dbReference type="InterPro" id="IPR016140">
    <property type="entry name" value="Bifunc_inhib/LTP/seed_store"/>
</dbReference>
<organism evidence="12 13">
    <name type="scientific">Saponaria officinalis</name>
    <name type="common">Common soapwort</name>
    <name type="synonym">Lychnis saponaria</name>
    <dbReference type="NCBI Taxonomy" id="3572"/>
    <lineage>
        <taxon>Eukaryota</taxon>
        <taxon>Viridiplantae</taxon>
        <taxon>Streptophyta</taxon>
        <taxon>Embryophyta</taxon>
        <taxon>Tracheophyta</taxon>
        <taxon>Spermatophyta</taxon>
        <taxon>Magnoliopsida</taxon>
        <taxon>eudicotyledons</taxon>
        <taxon>Gunneridae</taxon>
        <taxon>Pentapetalae</taxon>
        <taxon>Caryophyllales</taxon>
        <taxon>Caryophyllaceae</taxon>
        <taxon>Caryophylleae</taxon>
        <taxon>Saponaria</taxon>
    </lineage>
</organism>
<feature type="chain" id="PRO_5043889649" description="Bifunctional inhibitor/plant lipid transfer protein/seed storage helical domain-containing protein" evidence="10">
    <location>
        <begin position="22"/>
        <end position="174"/>
    </location>
</feature>
<keyword evidence="6" id="KW-1015">Disulfide bond</keyword>
<accession>A0AAW1MUB1</accession>
<keyword evidence="8" id="KW-0449">Lipoprotein</keyword>
<name>A0AAW1MUB1_SAPOF</name>
<dbReference type="GO" id="GO:0005886">
    <property type="term" value="C:plasma membrane"/>
    <property type="evidence" value="ECO:0007669"/>
    <property type="project" value="UniProtKB-SubCell"/>
</dbReference>
<dbReference type="PANTHER" id="PTHR33044">
    <property type="entry name" value="BIFUNCTIONAL INHIBITOR/LIPID-TRANSFER PROTEIN/SEED STORAGE 2S ALBUMIN SUPERFAMILY PROTEIN-RELATED"/>
    <property type="match status" value="1"/>
</dbReference>
<feature type="domain" description="Bifunctional inhibitor/plant lipid transfer protein/seed storage helical" evidence="11">
    <location>
        <begin position="29"/>
        <end position="108"/>
    </location>
</feature>
<comment type="caution">
    <text evidence="12">The sequence shown here is derived from an EMBL/GenBank/DDBJ whole genome shotgun (WGS) entry which is preliminary data.</text>
</comment>
<evidence type="ECO:0000259" key="11">
    <source>
        <dbReference type="SMART" id="SM00499"/>
    </source>
</evidence>
<dbReference type="PROSITE" id="PS51257">
    <property type="entry name" value="PROKAR_LIPOPROTEIN"/>
    <property type="match status" value="1"/>
</dbReference>
<dbReference type="GO" id="GO:0008289">
    <property type="term" value="F:lipid binding"/>
    <property type="evidence" value="ECO:0007669"/>
    <property type="project" value="InterPro"/>
</dbReference>
<keyword evidence="13" id="KW-1185">Reference proteome</keyword>
<evidence type="ECO:0000256" key="10">
    <source>
        <dbReference type="SAM" id="SignalP"/>
    </source>
</evidence>
<dbReference type="GO" id="GO:0098552">
    <property type="term" value="C:side of membrane"/>
    <property type="evidence" value="ECO:0007669"/>
    <property type="project" value="UniProtKB-KW"/>
</dbReference>
<dbReference type="AlphaFoldDB" id="A0AAW1MUB1"/>
<evidence type="ECO:0000256" key="3">
    <source>
        <dbReference type="ARBA" id="ARBA00022475"/>
    </source>
</evidence>
<dbReference type="InterPro" id="IPR000528">
    <property type="entry name" value="Plant_nsLTP"/>
</dbReference>
<proteinExistence type="inferred from homology"/>
<reference evidence="12" key="1">
    <citation type="submission" date="2024-03" db="EMBL/GenBank/DDBJ databases">
        <title>WGS assembly of Saponaria officinalis var. Norfolk2.</title>
        <authorList>
            <person name="Jenkins J."/>
            <person name="Shu S."/>
            <person name="Grimwood J."/>
            <person name="Barry K."/>
            <person name="Goodstein D."/>
            <person name="Schmutz J."/>
            <person name="Leebens-Mack J."/>
            <person name="Osbourn A."/>
        </authorList>
    </citation>
    <scope>NUCLEOTIDE SEQUENCE [LARGE SCALE GENOMIC DNA]</scope>
    <source>
        <strain evidence="12">JIC</strain>
    </source>
</reference>
<evidence type="ECO:0000313" key="13">
    <source>
        <dbReference type="Proteomes" id="UP001443914"/>
    </source>
</evidence>
<evidence type="ECO:0000256" key="5">
    <source>
        <dbReference type="ARBA" id="ARBA00022729"/>
    </source>
</evidence>
<keyword evidence="3" id="KW-1003">Cell membrane</keyword>
<dbReference type="InterPro" id="IPR043325">
    <property type="entry name" value="LTSS"/>
</dbReference>
<evidence type="ECO:0000256" key="6">
    <source>
        <dbReference type="ARBA" id="ARBA00023157"/>
    </source>
</evidence>
<evidence type="ECO:0000256" key="9">
    <source>
        <dbReference type="SAM" id="MobiDB-lite"/>
    </source>
</evidence>
<comment type="similarity">
    <text evidence="2">Belongs to the plant LTP family.</text>
</comment>
<dbReference type="EMBL" id="JBDFQZ010000002">
    <property type="protein sequence ID" value="KAK9747742.1"/>
    <property type="molecule type" value="Genomic_DNA"/>
</dbReference>
<dbReference type="CDD" id="cd00010">
    <property type="entry name" value="AAI_LTSS"/>
    <property type="match status" value="1"/>
</dbReference>
<dbReference type="InterPro" id="IPR036312">
    <property type="entry name" value="Bifun_inhib/LTP/seed_sf"/>
</dbReference>
<keyword evidence="5 10" id="KW-0732">Signal</keyword>
<keyword evidence="4" id="KW-0472">Membrane</keyword>
<evidence type="ECO:0000256" key="8">
    <source>
        <dbReference type="ARBA" id="ARBA00023288"/>
    </source>
</evidence>
<keyword evidence="7" id="KW-0325">Glycoprotein</keyword>
<protein>
    <recommendedName>
        <fullName evidence="11">Bifunctional inhibitor/plant lipid transfer protein/seed storage helical domain-containing protein</fullName>
    </recommendedName>
</protein>
<evidence type="ECO:0000256" key="4">
    <source>
        <dbReference type="ARBA" id="ARBA00022622"/>
    </source>
</evidence>
<sequence length="174" mass="17701">MKNVAIILITLSTMCYMSSVAQTGISSSCTNVLVTLSPCLNYITGNSSAPGSSCCTQLATVVKSSPQCLCEVINSGGGSIASSLNINQTQALNLPNVCDVKTPPLSSCSKASASSPSKSPATTSPTTTTTPSSTSTVGSKTTPTTDGESSDARISKLPQFAVICAMFFIALHAF</sequence>
<dbReference type="Pfam" id="PF14368">
    <property type="entry name" value="LTP_2"/>
    <property type="match status" value="1"/>
</dbReference>
<feature type="compositionally biased region" description="Low complexity" evidence="9">
    <location>
        <begin position="109"/>
        <end position="145"/>
    </location>
</feature>
<evidence type="ECO:0000256" key="2">
    <source>
        <dbReference type="ARBA" id="ARBA00009748"/>
    </source>
</evidence>
<dbReference type="PRINTS" id="PR00382">
    <property type="entry name" value="LIPIDTRNSFER"/>
</dbReference>
<dbReference type="GO" id="GO:0006869">
    <property type="term" value="P:lipid transport"/>
    <property type="evidence" value="ECO:0007669"/>
    <property type="project" value="InterPro"/>
</dbReference>
<dbReference type="SMART" id="SM00499">
    <property type="entry name" value="AAI"/>
    <property type="match status" value="1"/>
</dbReference>
<feature type="signal peptide" evidence="10">
    <location>
        <begin position="1"/>
        <end position="21"/>
    </location>
</feature>
<evidence type="ECO:0000313" key="12">
    <source>
        <dbReference type="EMBL" id="KAK9747742.1"/>
    </source>
</evidence>
<gene>
    <name evidence="12" type="ORF">RND81_02G012600</name>
</gene>
<dbReference type="SUPFAM" id="SSF47699">
    <property type="entry name" value="Bifunctional inhibitor/lipid-transfer protein/seed storage 2S albumin"/>
    <property type="match status" value="1"/>
</dbReference>
<comment type="subcellular location">
    <subcellularLocation>
        <location evidence="1">Cell membrane</location>
        <topology evidence="1">Lipid-anchor</topology>
        <topology evidence="1">GPI-anchor</topology>
    </subcellularLocation>
</comment>
<dbReference type="FunFam" id="1.10.110.10:FF:000001">
    <property type="entry name" value="Bifunctional inhibitor/lipid-transfer protein/seed storage 2S albumin superfamily protein"/>
    <property type="match status" value="1"/>
</dbReference>
<feature type="region of interest" description="Disordered" evidence="9">
    <location>
        <begin position="109"/>
        <end position="151"/>
    </location>
</feature>
<evidence type="ECO:0000256" key="7">
    <source>
        <dbReference type="ARBA" id="ARBA00023180"/>
    </source>
</evidence>